<evidence type="ECO:0000313" key="7">
    <source>
        <dbReference type="Proteomes" id="UP001595848"/>
    </source>
</evidence>
<reference evidence="7" key="1">
    <citation type="journal article" date="2019" name="Int. J. Syst. Evol. Microbiol.">
        <title>The Global Catalogue of Microorganisms (GCM) 10K type strain sequencing project: providing services to taxonomists for standard genome sequencing and annotation.</title>
        <authorList>
            <consortium name="The Broad Institute Genomics Platform"/>
            <consortium name="The Broad Institute Genome Sequencing Center for Infectious Disease"/>
            <person name="Wu L."/>
            <person name="Ma J."/>
        </authorList>
    </citation>
    <scope>NUCLEOTIDE SEQUENCE [LARGE SCALE GENOMIC DNA]</scope>
    <source>
        <strain evidence="7">LMG 24813</strain>
    </source>
</reference>
<organism evidence="6 7">
    <name type="scientific">Candidimonas humi</name>
    <dbReference type="NCBI Taxonomy" id="683355"/>
    <lineage>
        <taxon>Bacteria</taxon>
        <taxon>Pseudomonadati</taxon>
        <taxon>Pseudomonadota</taxon>
        <taxon>Betaproteobacteria</taxon>
        <taxon>Burkholderiales</taxon>
        <taxon>Alcaligenaceae</taxon>
        <taxon>Candidimonas</taxon>
    </lineage>
</organism>
<keyword evidence="4" id="KW-0804">Transcription</keyword>
<dbReference type="Pfam" id="PF03466">
    <property type="entry name" value="LysR_substrate"/>
    <property type="match status" value="1"/>
</dbReference>
<sequence length="311" mass="35115">MDLRQLRYFVTVARERNFTRAAEQLHIAQPPLSRQIQLLEEELGVTLLSRNSRPARLTEAGRLFYEQAMDVLNRVEQLKHATQQIGHGQRSMLSIGIVPSVLYGGLPALVRRLRQERPDMEVQLIEMMSLHQMEALLNGRIDVGFGRIHANFPAITRVVLREERLVLACPADSPYAAQPIATPLPLAVLADHRLIVYPKVPRPSYADQVLGMLRERRVQPREIQEVSELQAALGMVAAGVGLCIVPASTRTLRADLHYRLLDDKQATTPIIMSYRANDNSGTPGLMLRLIREIDAQKPAWLKYSYNRLGKP</sequence>
<dbReference type="EMBL" id="JBHSBV010000001">
    <property type="protein sequence ID" value="MFC4200125.1"/>
    <property type="molecule type" value="Genomic_DNA"/>
</dbReference>
<evidence type="ECO:0000256" key="1">
    <source>
        <dbReference type="ARBA" id="ARBA00009437"/>
    </source>
</evidence>
<comment type="similarity">
    <text evidence="1">Belongs to the LysR transcriptional regulatory family.</text>
</comment>
<dbReference type="InterPro" id="IPR000847">
    <property type="entry name" value="LysR_HTH_N"/>
</dbReference>
<name>A0ABV8NWD4_9BURK</name>
<evidence type="ECO:0000259" key="5">
    <source>
        <dbReference type="PROSITE" id="PS50931"/>
    </source>
</evidence>
<evidence type="ECO:0000256" key="4">
    <source>
        <dbReference type="ARBA" id="ARBA00023163"/>
    </source>
</evidence>
<dbReference type="Proteomes" id="UP001595848">
    <property type="component" value="Unassembled WGS sequence"/>
</dbReference>
<evidence type="ECO:0000256" key="3">
    <source>
        <dbReference type="ARBA" id="ARBA00023125"/>
    </source>
</evidence>
<dbReference type="PROSITE" id="PS50931">
    <property type="entry name" value="HTH_LYSR"/>
    <property type="match status" value="1"/>
</dbReference>
<dbReference type="RefSeq" id="WP_217965116.1">
    <property type="nucleotide sequence ID" value="NZ_JAHTBN010000005.1"/>
</dbReference>
<keyword evidence="7" id="KW-1185">Reference proteome</keyword>
<comment type="caution">
    <text evidence="6">The sequence shown here is derived from an EMBL/GenBank/DDBJ whole genome shotgun (WGS) entry which is preliminary data.</text>
</comment>
<proteinExistence type="inferred from homology"/>
<evidence type="ECO:0000313" key="6">
    <source>
        <dbReference type="EMBL" id="MFC4200125.1"/>
    </source>
</evidence>
<protein>
    <submittedName>
        <fullName evidence="6">LysR family transcriptional regulator</fullName>
    </submittedName>
</protein>
<accession>A0ABV8NWD4</accession>
<gene>
    <name evidence="6" type="ORF">ACFOY1_04075</name>
</gene>
<evidence type="ECO:0000256" key="2">
    <source>
        <dbReference type="ARBA" id="ARBA00023015"/>
    </source>
</evidence>
<dbReference type="PANTHER" id="PTHR30346:SF17">
    <property type="entry name" value="LYSR FAMILY TRANSCRIPTIONAL REGULATOR"/>
    <property type="match status" value="1"/>
</dbReference>
<keyword evidence="2" id="KW-0805">Transcription regulation</keyword>
<dbReference type="PANTHER" id="PTHR30346">
    <property type="entry name" value="TRANSCRIPTIONAL DUAL REGULATOR HCAR-RELATED"/>
    <property type="match status" value="1"/>
</dbReference>
<dbReference type="InterPro" id="IPR005119">
    <property type="entry name" value="LysR_subst-bd"/>
</dbReference>
<dbReference type="Pfam" id="PF00126">
    <property type="entry name" value="HTH_1"/>
    <property type="match status" value="1"/>
</dbReference>
<feature type="domain" description="HTH lysR-type" evidence="5">
    <location>
        <begin position="1"/>
        <end position="58"/>
    </location>
</feature>
<keyword evidence="3" id="KW-0238">DNA-binding</keyword>